<evidence type="ECO:0000256" key="3">
    <source>
        <dbReference type="ARBA" id="ARBA00022503"/>
    </source>
</evidence>
<evidence type="ECO:0000256" key="5">
    <source>
        <dbReference type="ARBA" id="ARBA00049429"/>
    </source>
</evidence>
<dbReference type="RefSeq" id="WP_307344389.1">
    <property type="nucleotide sequence ID" value="NZ_JAUSUD010000020.1"/>
</dbReference>
<comment type="catalytic activity">
    <reaction evidence="5 6">
        <text>L-arginine + H2O = L-citrulline + NH4(+)</text>
        <dbReference type="Rhea" id="RHEA:19597"/>
        <dbReference type="ChEBI" id="CHEBI:15377"/>
        <dbReference type="ChEBI" id="CHEBI:28938"/>
        <dbReference type="ChEBI" id="CHEBI:32682"/>
        <dbReference type="ChEBI" id="CHEBI:57743"/>
        <dbReference type="EC" id="3.5.3.6"/>
    </reaction>
</comment>
<dbReference type="HAMAP" id="MF_00242">
    <property type="entry name" value="Arg_deiminase"/>
    <property type="match status" value="1"/>
</dbReference>
<dbReference type="GO" id="GO:0016990">
    <property type="term" value="F:arginine deiminase activity"/>
    <property type="evidence" value="ECO:0007669"/>
    <property type="project" value="UniProtKB-EC"/>
</dbReference>
<comment type="caution">
    <text evidence="7">The sequence shown here is derived from an EMBL/GenBank/DDBJ whole genome shotgun (WGS) entry which is preliminary data.</text>
</comment>
<evidence type="ECO:0000313" key="8">
    <source>
        <dbReference type="Proteomes" id="UP001234495"/>
    </source>
</evidence>
<reference evidence="7 8" key="1">
    <citation type="submission" date="2023-07" db="EMBL/GenBank/DDBJ databases">
        <title>Genomic Encyclopedia of Type Strains, Phase IV (KMG-IV): sequencing the most valuable type-strain genomes for metagenomic binning, comparative biology and taxonomic classification.</title>
        <authorList>
            <person name="Goeker M."/>
        </authorList>
    </citation>
    <scope>NUCLEOTIDE SEQUENCE [LARGE SCALE GENOMIC DNA]</scope>
    <source>
        <strain evidence="7 8">DSM 29005</strain>
    </source>
</reference>
<comment type="similarity">
    <text evidence="2 6">Belongs to the arginine deiminase family.</text>
</comment>
<keyword evidence="8" id="KW-1185">Reference proteome</keyword>
<keyword evidence="6" id="KW-0963">Cytoplasm</keyword>
<comment type="subcellular location">
    <subcellularLocation>
        <location evidence="6">Cytoplasm</location>
    </subcellularLocation>
</comment>
<proteinExistence type="inferred from homology"/>
<dbReference type="Pfam" id="PF02274">
    <property type="entry name" value="ADI"/>
    <property type="match status" value="1"/>
</dbReference>
<dbReference type="PRINTS" id="PR01466">
    <property type="entry name" value="ARGDEIMINASE"/>
</dbReference>
<evidence type="ECO:0000256" key="2">
    <source>
        <dbReference type="ARBA" id="ARBA00010206"/>
    </source>
</evidence>
<dbReference type="Proteomes" id="UP001234495">
    <property type="component" value="Unassembled WGS sequence"/>
</dbReference>
<evidence type="ECO:0000256" key="4">
    <source>
        <dbReference type="ARBA" id="ARBA00022801"/>
    </source>
</evidence>
<dbReference type="Gene3D" id="3.75.10.10">
    <property type="entry name" value="L-arginine/glycine Amidinotransferase, Chain A"/>
    <property type="match status" value="1"/>
</dbReference>
<dbReference type="EC" id="3.5.3.6" evidence="6"/>
<dbReference type="InterPro" id="IPR003876">
    <property type="entry name" value="Arg_deiminase"/>
</dbReference>
<keyword evidence="3 6" id="KW-0056">Arginine metabolism</keyword>
<dbReference type="PANTHER" id="PTHR47271">
    <property type="entry name" value="ARGININE DEIMINASE"/>
    <property type="match status" value="1"/>
</dbReference>
<dbReference type="PIRSF" id="PIRSF006356">
    <property type="entry name" value="Arg_deiminase"/>
    <property type="match status" value="1"/>
</dbReference>
<dbReference type="Gene3D" id="1.10.3930.10">
    <property type="entry name" value="Arginine deiminase"/>
    <property type="match status" value="1"/>
</dbReference>
<dbReference type="NCBIfam" id="NF002381">
    <property type="entry name" value="PRK01388.1"/>
    <property type="match status" value="1"/>
</dbReference>
<organism evidence="7 8">
    <name type="scientific">Metabacillus malikii</name>
    <dbReference type="NCBI Taxonomy" id="1504265"/>
    <lineage>
        <taxon>Bacteria</taxon>
        <taxon>Bacillati</taxon>
        <taxon>Bacillota</taxon>
        <taxon>Bacilli</taxon>
        <taxon>Bacillales</taxon>
        <taxon>Bacillaceae</taxon>
        <taxon>Metabacillus</taxon>
    </lineage>
</organism>
<dbReference type="EMBL" id="JAUSUD010000020">
    <property type="protein sequence ID" value="MDQ0232388.1"/>
    <property type="molecule type" value="Genomic_DNA"/>
</dbReference>
<comment type="pathway">
    <text evidence="1 6">Amino-acid degradation; L-arginine degradation via ADI pathway; carbamoyl phosphate from L-arginine: step 1/2.</text>
</comment>
<protein>
    <recommendedName>
        <fullName evidence="6">Arginine deiminase</fullName>
        <shortName evidence="6">ADI</shortName>
        <ecNumber evidence="6">3.5.3.6</ecNumber>
    </recommendedName>
    <alternativeName>
        <fullName evidence="6">Arginine dihydrolase</fullName>
        <shortName evidence="6">AD</shortName>
    </alternativeName>
</protein>
<sequence>MKPTLNITSEIGTLKTVVLKRPGPEVENMIPQNTQRFLFDDIPYLHMIQKEHDQFAGILRKQGVEVLDLKELLTEVFRTKDIKDLFVLDFLNESKAPFDENQIGQALENYLQQLSAEDFVEKVFQGVRKEELFQEQKIHLHDYMEDSFPFYVSPQPNVYFMRDPACVIGNGVTLNNMKSEIRKRESLFFQYILKYHERFKESEIPIWLNRDYPFSLEGGDLLVLSKETLAIGISERTSAKAIEQLAANIFKQNTTINNIIAAVVPKSRTFMHLDTIFTMVNKDTFCIYPVILTEDIYLLERGTVPQCVNVSKQQSLEVALKKVLGLDEVNFIICGGDDKVASSREQWNDATNTLAISPGVVITYDRNYITNDLLRKNGIIVHEIPSSELSRGGGGPRCMSMPLIREDISFR</sequence>
<name>A0ABT9ZJF3_9BACI</name>
<keyword evidence="4 6" id="KW-0378">Hydrolase</keyword>
<dbReference type="PANTHER" id="PTHR47271:SF2">
    <property type="entry name" value="ARGININE DEIMINASE"/>
    <property type="match status" value="1"/>
</dbReference>
<evidence type="ECO:0000313" key="7">
    <source>
        <dbReference type="EMBL" id="MDQ0232388.1"/>
    </source>
</evidence>
<gene>
    <name evidence="6" type="primary">arcA</name>
    <name evidence="7" type="ORF">J2S19_003698</name>
</gene>
<evidence type="ECO:0000256" key="6">
    <source>
        <dbReference type="HAMAP-Rule" id="MF_00242"/>
    </source>
</evidence>
<accession>A0ABT9ZJF3</accession>
<feature type="active site" description="Amidino-cysteine intermediate" evidence="6">
    <location>
        <position position="398"/>
    </location>
</feature>
<dbReference type="SUPFAM" id="SSF55909">
    <property type="entry name" value="Pentein"/>
    <property type="match status" value="1"/>
</dbReference>
<evidence type="ECO:0000256" key="1">
    <source>
        <dbReference type="ARBA" id="ARBA00005213"/>
    </source>
</evidence>